<dbReference type="PANTHER" id="PTHR33223">
    <property type="entry name" value="CCHC-TYPE DOMAIN-CONTAINING PROTEIN"/>
    <property type="match status" value="1"/>
</dbReference>
<keyword evidence="1" id="KW-0695">RNA-directed DNA polymerase</keyword>
<dbReference type="GO" id="GO:0003964">
    <property type="term" value="F:RNA-directed DNA polymerase activity"/>
    <property type="evidence" value="ECO:0007669"/>
    <property type="project" value="UniProtKB-KW"/>
</dbReference>
<reference evidence="1" key="1">
    <citation type="journal article" date="2019" name="Sci. Rep.">
        <title>Draft genome of Tanacetum cinerariifolium, the natural source of mosquito coil.</title>
        <authorList>
            <person name="Yamashiro T."/>
            <person name="Shiraishi A."/>
            <person name="Satake H."/>
            <person name="Nakayama K."/>
        </authorList>
    </citation>
    <scope>NUCLEOTIDE SEQUENCE</scope>
</reference>
<sequence>MWSSARNVTPTPSSAIVQIPILNNFHIKGTYMQMIRNNQFDRRIRADPHRHIADVFEISNLFQYGENQEEVVMLRNFTFSLSGEAKTWLNELEGTITSWNEMREAFIRRHFSLAKFKAFKILDDKVLLKLDFLDDSQNDPKSKTIVFVGRNNVDSDHEILMEDFEALATKINSEFLIIRKELKEMLDGRKDNNTSQI</sequence>
<comment type="caution">
    <text evidence="1">The sequence shown here is derived from an EMBL/GenBank/DDBJ whole genome shotgun (WGS) entry which is preliminary data.</text>
</comment>
<accession>A0A6L2MSA1</accession>
<dbReference type="PANTHER" id="PTHR33223:SF11">
    <property type="entry name" value="ELEMENT PROTEIN, PUTATIVE-RELATED"/>
    <property type="match status" value="1"/>
</dbReference>
<evidence type="ECO:0000313" key="1">
    <source>
        <dbReference type="EMBL" id="GEU76866.1"/>
    </source>
</evidence>
<proteinExistence type="predicted"/>
<gene>
    <name evidence="1" type="ORF">Tci_048844</name>
</gene>
<name>A0A6L2MSA1_TANCI</name>
<dbReference type="EMBL" id="BKCJ010007360">
    <property type="protein sequence ID" value="GEU76866.1"/>
    <property type="molecule type" value="Genomic_DNA"/>
</dbReference>
<organism evidence="1">
    <name type="scientific">Tanacetum cinerariifolium</name>
    <name type="common">Dalmatian daisy</name>
    <name type="synonym">Chrysanthemum cinerariifolium</name>
    <dbReference type="NCBI Taxonomy" id="118510"/>
    <lineage>
        <taxon>Eukaryota</taxon>
        <taxon>Viridiplantae</taxon>
        <taxon>Streptophyta</taxon>
        <taxon>Embryophyta</taxon>
        <taxon>Tracheophyta</taxon>
        <taxon>Spermatophyta</taxon>
        <taxon>Magnoliopsida</taxon>
        <taxon>eudicotyledons</taxon>
        <taxon>Gunneridae</taxon>
        <taxon>Pentapetalae</taxon>
        <taxon>asterids</taxon>
        <taxon>campanulids</taxon>
        <taxon>Asterales</taxon>
        <taxon>Asteraceae</taxon>
        <taxon>Asteroideae</taxon>
        <taxon>Anthemideae</taxon>
        <taxon>Anthemidinae</taxon>
        <taxon>Tanacetum</taxon>
    </lineage>
</organism>
<dbReference type="AlphaFoldDB" id="A0A6L2MSA1"/>
<keyword evidence="1" id="KW-0808">Transferase</keyword>
<keyword evidence="1" id="KW-0548">Nucleotidyltransferase</keyword>
<protein>
    <submittedName>
        <fullName evidence="1">Reverse transcriptase domain-containing protein</fullName>
    </submittedName>
</protein>